<feature type="domain" description="Helix-turn-helix" evidence="1">
    <location>
        <begin position="9"/>
        <end position="57"/>
    </location>
</feature>
<reference evidence="2 3" key="1">
    <citation type="submission" date="2019-04" db="EMBL/GenBank/DDBJ databases">
        <title>Genome of a novel bacterium Candidatus Jettenia ecosi reconstructed from metagenome of an anammox bioreactor.</title>
        <authorList>
            <person name="Mardanov A.V."/>
            <person name="Beletsky A.V."/>
            <person name="Ravin N.V."/>
            <person name="Botchkova E.A."/>
            <person name="Litti Y.V."/>
            <person name="Nozhevnikova A.N."/>
        </authorList>
    </citation>
    <scope>NUCLEOTIDE SEQUENCE [LARGE SCALE GENOMIC DNA]</scope>
    <source>
        <strain evidence="2">J2</strain>
    </source>
</reference>
<dbReference type="Pfam" id="PF12728">
    <property type="entry name" value="HTH_17"/>
    <property type="match status" value="1"/>
</dbReference>
<dbReference type="InterPro" id="IPR041657">
    <property type="entry name" value="HTH_17"/>
</dbReference>
<proteinExistence type="predicted"/>
<dbReference type="NCBIfam" id="TIGR01764">
    <property type="entry name" value="excise"/>
    <property type="match status" value="1"/>
</dbReference>
<dbReference type="InterPro" id="IPR036388">
    <property type="entry name" value="WH-like_DNA-bd_sf"/>
</dbReference>
<evidence type="ECO:0000313" key="2">
    <source>
        <dbReference type="EMBL" id="TLD40326.1"/>
    </source>
</evidence>
<sequence length="68" mass="7994">MQIVNDNEYLNVTQAAALLGVSVDTIYSWTMRRTVPFYKLGRLVRFKRSELIAHMETLKVEPCRNDYQ</sequence>
<dbReference type="Proteomes" id="UP000319783">
    <property type="component" value="Unassembled WGS sequence"/>
</dbReference>
<dbReference type="EMBL" id="SULG01000109">
    <property type="protein sequence ID" value="TLD40326.1"/>
    <property type="molecule type" value="Genomic_DNA"/>
</dbReference>
<dbReference type="InterPro" id="IPR009061">
    <property type="entry name" value="DNA-bd_dom_put_sf"/>
</dbReference>
<dbReference type="Gene3D" id="1.10.10.10">
    <property type="entry name" value="Winged helix-like DNA-binding domain superfamily/Winged helix DNA-binding domain"/>
    <property type="match status" value="1"/>
</dbReference>
<evidence type="ECO:0000259" key="1">
    <source>
        <dbReference type="Pfam" id="PF12728"/>
    </source>
</evidence>
<dbReference type="GO" id="GO:0003677">
    <property type="term" value="F:DNA binding"/>
    <property type="evidence" value="ECO:0007669"/>
    <property type="project" value="InterPro"/>
</dbReference>
<dbReference type="AlphaFoldDB" id="A0A533Q6U1"/>
<gene>
    <name evidence="2" type="ORF">JETT_3395</name>
</gene>
<accession>A0A533Q6U1</accession>
<dbReference type="SUPFAM" id="SSF46955">
    <property type="entry name" value="Putative DNA-binding domain"/>
    <property type="match status" value="1"/>
</dbReference>
<protein>
    <recommendedName>
        <fullName evidence="1">Helix-turn-helix domain-containing protein</fullName>
    </recommendedName>
</protein>
<dbReference type="InterPro" id="IPR010093">
    <property type="entry name" value="SinI_DNA-bd"/>
</dbReference>
<comment type="caution">
    <text evidence="2">The sequence shown here is derived from an EMBL/GenBank/DDBJ whole genome shotgun (WGS) entry which is preliminary data.</text>
</comment>
<evidence type="ECO:0000313" key="3">
    <source>
        <dbReference type="Proteomes" id="UP000319783"/>
    </source>
</evidence>
<name>A0A533Q6U1_9BACT</name>
<organism evidence="2 3">
    <name type="scientific">Candidatus Jettenia ecosi</name>
    <dbReference type="NCBI Taxonomy" id="2494326"/>
    <lineage>
        <taxon>Bacteria</taxon>
        <taxon>Pseudomonadati</taxon>
        <taxon>Planctomycetota</taxon>
        <taxon>Candidatus Brocadiia</taxon>
        <taxon>Candidatus Brocadiales</taxon>
        <taxon>Candidatus Brocadiaceae</taxon>
        <taxon>Candidatus Jettenia</taxon>
    </lineage>
</organism>